<evidence type="ECO:0000313" key="3">
    <source>
        <dbReference type="EMBL" id="GEU67746.1"/>
    </source>
</evidence>
<dbReference type="EMBL" id="BKCJ010005622">
    <property type="protein sequence ID" value="GEU67746.1"/>
    <property type="molecule type" value="Genomic_DNA"/>
</dbReference>
<proteinExistence type="predicted"/>
<feature type="domain" description="Reverse transcriptase Ty1/copia-type" evidence="2">
    <location>
        <begin position="66"/>
        <end position="212"/>
    </location>
</feature>
<dbReference type="Pfam" id="PF07727">
    <property type="entry name" value="RVT_2"/>
    <property type="match status" value="1"/>
</dbReference>
<sequence length="624" mass="70852">MPALEDVGTSDFSNKDEDDGEVADLNNLDIAIQVSLVSTTRIHKDHPLDQLDRGLHEELLQFKLQEVLTLVHLPNGKRAIGTKWVFKNKTDKMGIVIRNKARLVAQGHTQEEEIDYDEVFALVARIEEIRLFLAYVSFKDFVVYQMDVKSAFLYGKIKEEGYVCQPPGFKDPDFPGRVYKVETALYGLHQAPRAWYETLSTYLLNNGFQRGKSTRPCSSKGTKVKQKNDIIFISQDKYVVEILKKFRFTEVKNASASMETKKLLKTALSRLDLCSKMKMEKKYQVNPKVSHLHAVKRIFRTIKGEAQIHARIDGKKIIITESSVRRDLRFVDEEGVDCLPNSTIFENLELMSGSTEHLVDKAVYKELNDILVRTATTASSLEAEQDSGGGPRCQEAMRDTIAQTRFENVSKLFNDSLLARARVDSTKDEQSLGEDASKQRRKITDIDADEDITLVNDQDDAEMFDVNDLHGEGVFVEKEGDDKEVNDKVQKVIKEVVEATNTAKLIVNVAHVSAAEKQEELTIEEKATLFKELLEKRKEHFAAEEKRNKPPTQGKHIVDFRTELVKGSSKRAREELTQESAKKQKVDDDKETTELKELMEIILDKEEVAIDAIPLAVKSLKIVD</sequence>
<dbReference type="SUPFAM" id="SSF56672">
    <property type="entry name" value="DNA/RNA polymerases"/>
    <property type="match status" value="1"/>
</dbReference>
<dbReference type="InterPro" id="IPR013103">
    <property type="entry name" value="RVT_2"/>
</dbReference>
<reference evidence="3" key="1">
    <citation type="journal article" date="2019" name="Sci. Rep.">
        <title>Draft genome of Tanacetum cinerariifolium, the natural source of mosquito coil.</title>
        <authorList>
            <person name="Yamashiro T."/>
            <person name="Shiraishi A."/>
            <person name="Satake H."/>
            <person name="Nakayama K."/>
        </authorList>
    </citation>
    <scope>NUCLEOTIDE SEQUENCE</scope>
</reference>
<protein>
    <recommendedName>
        <fullName evidence="2">Reverse transcriptase Ty1/copia-type domain-containing protein</fullName>
    </recommendedName>
</protein>
<dbReference type="AlphaFoldDB" id="A0A6L2M154"/>
<accession>A0A6L2M154</accession>
<organism evidence="3">
    <name type="scientific">Tanacetum cinerariifolium</name>
    <name type="common">Dalmatian daisy</name>
    <name type="synonym">Chrysanthemum cinerariifolium</name>
    <dbReference type="NCBI Taxonomy" id="118510"/>
    <lineage>
        <taxon>Eukaryota</taxon>
        <taxon>Viridiplantae</taxon>
        <taxon>Streptophyta</taxon>
        <taxon>Embryophyta</taxon>
        <taxon>Tracheophyta</taxon>
        <taxon>Spermatophyta</taxon>
        <taxon>Magnoliopsida</taxon>
        <taxon>eudicotyledons</taxon>
        <taxon>Gunneridae</taxon>
        <taxon>Pentapetalae</taxon>
        <taxon>asterids</taxon>
        <taxon>campanulids</taxon>
        <taxon>Asterales</taxon>
        <taxon>Asteraceae</taxon>
        <taxon>Asteroideae</taxon>
        <taxon>Anthemideae</taxon>
        <taxon>Anthemidinae</taxon>
        <taxon>Tanacetum</taxon>
    </lineage>
</organism>
<comment type="caution">
    <text evidence="3">The sequence shown here is derived from an EMBL/GenBank/DDBJ whole genome shotgun (WGS) entry which is preliminary data.</text>
</comment>
<name>A0A6L2M154_TANCI</name>
<feature type="region of interest" description="Disordered" evidence="1">
    <location>
        <begin position="569"/>
        <end position="590"/>
    </location>
</feature>
<feature type="compositionally biased region" description="Basic and acidic residues" evidence="1">
    <location>
        <begin position="571"/>
        <end position="590"/>
    </location>
</feature>
<evidence type="ECO:0000259" key="2">
    <source>
        <dbReference type="Pfam" id="PF07727"/>
    </source>
</evidence>
<dbReference type="InterPro" id="IPR043502">
    <property type="entry name" value="DNA/RNA_pol_sf"/>
</dbReference>
<gene>
    <name evidence="3" type="ORF">Tci_039724</name>
</gene>
<evidence type="ECO:0000256" key="1">
    <source>
        <dbReference type="SAM" id="MobiDB-lite"/>
    </source>
</evidence>